<feature type="transmembrane region" description="Helical" evidence="1">
    <location>
        <begin position="184"/>
        <end position="206"/>
    </location>
</feature>
<evidence type="ECO:0000313" key="3">
    <source>
        <dbReference type="Proteomes" id="UP000024635"/>
    </source>
</evidence>
<keyword evidence="1" id="KW-0812">Transmembrane</keyword>
<protein>
    <recommendedName>
        <fullName evidence="4">G-protein coupled receptors family 1 profile domain-containing protein</fullName>
    </recommendedName>
</protein>
<feature type="transmembrane region" description="Helical" evidence="1">
    <location>
        <begin position="270"/>
        <end position="289"/>
    </location>
</feature>
<feature type="transmembrane region" description="Helical" evidence="1">
    <location>
        <begin position="95"/>
        <end position="116"/>
    </location>
</feature>
<evidence type="ECO:0000256" key="1">
    <source>
        <dbReference type="SAM" id="Phobius"/>
    </source>
</evidence>
<name>A0A016V0N3_9BILA</name>
<organism evidence="2 3">
    <name type="scientific">Ancylostoma ceylanicum</name>
    <dbReference type="NCBI Taxonomy" id="53326"/>
    <lineage>
        <taxon>Eukaryota</taxon>
        <taxon>Metazoa</taxon>
        <taxon>Ecdysozoa</taxon>
        <taxon>Nematoda</taxon>
        <taxon>Chromadorea</taxon>
        <taxon>Rhabditida</taxon>
        <taxon>Rhabditina</taxon>
        <taxon>Rhabditomorpha</taxon>
        <taxon>Strongyloidea</taxon>
        <taxon>Ancylostomatidae</taxon>
        <taxon>Ancylostomatinae</taxon>
        <taxon>Ancylostoma</taxon>
    </lineage>
</organism>
<keyword evidence="1" id="KW-0472">Membrane</keyword>
<gene>
    <name evidence="2" type="primary">Acey_s0021.g444</name>
    <name evidence="2" type="ORF">Y032_0021g444</name>
</gene>
<dbReference type="AlphaFoldDB" id="A0A016V0N3"/>
<keyword evidence="1" id="KW-1133">Transmembrane helix</keyword>
<feature type="transmembrane region" description="Helical" evidence="1">
    <location>
        <begin position="144"/>
        <end position="163"/>
    </location>
</feature>
<comment type="caution">
    <text evidence="2">The sequence shown here is derived from an EMBL/GenBank/DDBJ whole genome shotgun (WGS) entry which is preliminary data.</text>
</comment>
<dbReference type="PANTHER" id="PTHR23360">
    <property type="entry name" value="G-PROTEIN COUPLED RECEPTORS FAMILY 1 PROFILE DOMAIN-CONTAINING PROTEIN-RELATED"/>
    <property type="match status" value="1"/>
</dbReference>
<proteinExistence type="predicted"/>
<dbReference type="InterPro" id="IPR047130">
    <property type="entry name" value="7TM_GPCR_Srsx_nematod"/>
</dbReference>
<feature type="transmembrane region" description="Helical" evidence="1">
    <location>
        <begin position="240"/>
        <end position="263"/>
    </location>
</feature>
<feature type="transmembrane region" description="Helical" evidence="1">
    <location>
        <begin position="309"/>
        <end position="328"/>
    </location>
</feature>
<evidence type="ECO:0000313" key="2">
    <source>
        <dbReference type="EMBL" id="EYC20821.1"/>
    </source>
</evidence>
<sequence length="373" mass="42169">MSTPLSNYFSRPLATNLIYNYGISLIFITENPTANCTLLKPDEWVPIGPQMTAMMKQLLSVNLILIICGLISALVNIPLLYVLFASQKLRGESKLLICLSCGDVCNCLGIALLGFYRYTLFMHCLSTRTIPCETSLSCAKKPFVWFRAVGNVFPPLVLVIMGFDRLFATTVPILYKKFFRDKGIYSCAFSIFCVIMFMIVAMGLSIRHDWDGVVKFDCGRKATFTIPFAKVIYVWEMTGYAISLLLNVAAYLRALTIITFPAIRDQMKRIRITLVLGVLSTVLVAIPNFKSLFYDQLRFAGMDEWVSQMVVWASIINSSINLVVYILLYREFREEFITILGLSKWLGHLVKSHNASAPTMLSTRRSAQHDSQK</sequence>
<dbReference type="PANTHER" id="PTHR23360:SF29">
    <property type="entry name" value="G_PROTEIN_RECEP_F1_2 DOMAIN-CONTAINING PROTEIN"/>
    <property type="match status" value="1"/>
</dbReference>
<dbReference type="Pfam" id="PF10320">
    <property type="entry name" value="7TM_GPCR_Srsx"/>
    <property type="match status" value="1"/>
</dbReference>
<dbReference type="Proteomes" id="UP000024635">
    <property type="component" value="Unassembled WGS sequence"/>
</dbReference>
<accession>A0A016V0N3</accession>
<keyword evidence="3" id="KW-1185">Reference proteome</keyword>
<dbReference type="OrthoDB" id="5876466at2759"/>
<feature type="transmembrane region" description="Helical" evidence="1">
    <location>
        <begin position="59"/>
        <end position="83"/>
    </location>
</feature>
<reference evidence="3" key="1">
    <citation type="journal article" date="2015" name="Nat. Genet.">
        <title>The genome and transcriptome of the zoonotic hookworm Ancylostoma ceylanicum identify infection-specific gene families.</title>
        <authorList>
            <person name="Schwarz E.M."/>
            <person name="Hu Y."/>
            <person name="Antoshechkin I."/>
            <person name="Miller M.M."/>
            <person name="Sternberg P.W."/>
            <person name="Aroian R.V."/>
        </authorList>
    </citation>
    <scope>NUCLEOTIDE SEQUENCE</scope>
    <source>
        <strain evidence="3">HY135</strain>
    </source>
</reference>
<dbReference type="InterPro" id="IPR019424">
    <property type="entry name" value="7TM_GPCR_Srsx"/>
</dbReference>
<dbReference type="SUPFAM" id="SSF81321">
    <property type="entry name" value="Family A G protein-coupled receptor-like"/>
    <property type="match status" value="1"/>
</dbReference>
<evidence type="ECO:0008006" key="4">
    <source>
        <dbReference type="Google" id="ProtNLM"/>
    </source>
</evidence>
<dbReference type="Gene3D" id="1.20.1070.10">
    <property type="entry name" value="Rhodopsin 7-helix transmembrane proteins"/>
    <property type="match status" value="1"/>
</dbReference>
<dbReference type="EMBL" id="JARK01001357">
    <property type="protein sequence ID" value="EYC20821.1"/>
    <property type="molecule type" value="Genomic_DNA"/>
</dbReference>